<dbReference type="InterPro" id="IPR045014">
    <property type="entry name" value="TM41A/B"/>
</dbReference>
<dbReference type="EMBL" id="MLFT02000003">
    <property type="protein sequence ID" value="PHT52623.1"/>
    <property type="molecule type" value="Genomic_DNA"/>
</dbReference>
<reference evidence="7" key="2">
    <citation type="journal article" date="2017" name="J. Anim. Genet.">
        <title>Multiple reference genome sequences of hot pepper reveal the massive evolution of plant disease resistance genes by retroduplication.</title>
        <authorList>
            <person name="Kim S."/>
            <person name="Park J."/>
            <person name="Yeom S.-I."/>
            <person name="Kim Y.-M."/>
            <person name="Seo E."/>
            <person name="Kim K.-T."/>
            <person name="Kim M.-S."/>
            <person name="Lee J.M."/>
            <person name="Cheong K."/>
            <person name="Shin H.-S."/>
            <person name="Kim S.-B."/>
            <person name="Han K."/>
            <person name="Lee J."/>
            <person name="Park M."/>
            <person name="Lee H.-A."/>
            <person name="Lee H.-Y."/>
            <person name="Lee Y."/>
            <person name="Oh S."/>
            <person name="Lee J.H."/>
            <person name="Choi E."/>
            <person name="Choi E."/>
            <person name="Lee S.E."/>
            <person name="Jeon J."/>
            <person name="Kim H."/>
            <person name="Choi G."/>
            <person name="Song H."/>
            <person name="Lee J."/>
            <person name="Lee S.-C."/>
            <person name="Kwon J.-K."/>
            <person name="Lee H.-Y."/>
            <person name="Koo N."/>
            <person name="Hong Y."/>
            <person name="Kim R.W."/>
            <person name="Kang W.-H."/>
            <person name="Huh J.H."/>
            <person name="Kang B.-C."/>
            <person name="Yang T.-J."/>
            <person name="Lee Y.-H."/>
            <person name="Bennetzen J.L."/>
            <person name="Choi D."/>
        </authorList>
    </citation>
    <scope>NUCLEOTIDE SEQUENCE [LARGE SCALE GENOMIC DNA]</scope>
    <source>
        <strain evidence="7">cv. PBC81</strain>
    </source>
</reference>
<keyword evidence="7" id="KW-1185">Reference proteome</keyword>
<dbReference type="Pfam" id="PF03171">
    <property type="entry name" value="2OG-FeII_Oxy"/>
    <property type="match status" value="1"/>
</dbReference>
<proteinExistence type="predicted"/>
<feature type="domain" description="Isopenicillin N synthase-like Fe(2+) 2OG dioxygenase" evidence="5">
    <location>
        <begin position="265"/>
        <end position="315"/>
    </location>
</feature>
<evidence type="ECO:0000313" key="7">
    <source>
        <dbReference type="Proteomes" id="UP000224567"/>
    </source>
</evidence>
<reference evidence="6 7" key="1">
    <citation type="journal article" date="2017" name="Genome Biol.">
        <title>New reference genome sequences of hot pepper reveal the massive evolution of plant disease-resistance genes by retroduplication.</title>
        <authorList>
            <person name="Kim S."/>
            <person name="Park J."/>
            <person name="Yeom S.I."/>
            <person name="Kim Y.M."/>
            <person name="Seo E."/>
            <person name="Kim K.T."/>
            <person name="Kim M.S."/>
            <person name="Lee J.M."/>
            <person name="Cheong K."/>
            <person name="Shin H.S."/>
            <person name="Kim S.B."/>
            <person name="Han K."/>
            <person name="Lee J."/>
            <person name="Park M."/>
            <person name="Lee H.A."/>
            <person name="Lee H.Y."/>
            <person name="Lee Y."/>
            <person name="Oh S."/>
            <person name="Lee J.H."/>
            <person name="Choi E."/>
            <person name="Choi E."/>
            <person name="Lee S.E."/>
            <person name="Jeon J."/>
            <person name="Kim H."/>
            <person name="Choi G."/>
            <person name="Song H."/>
            <person name="Lee J."/>
            <person name="Lee S.C."/>
            <person name="Kwon J.K."/>
            <person name="Lee H.Y."/>
            <person name="Koo N."/>
            <person name="Hong Y."/>
            <person name="Kim R.W."/>
            <person name="Kang W.H."/>
            <person name="Huh J.H."/>
            <person name="Kang B.C."/>
            <person name="Yang T.J."/>
            <person name="Lee Y.H."/>
            <person name="Bennetzen J.L."/>
            <person name="Choi D."/>
        </authorList>
    </citation>
    <scope>NUCLEOTIDE SEQUENCE [LARGE SCALE GENOMIC DNA]</scope>
    <source>
        <strain evidence="7">cv. PBC81</strain>
    </source>
</reference>
<dbReference type="AlphaFoldDB" id="A0A2G2X586"/>
<dbReference type="PANTHER" id="PTHR43220:SF7">
    <property type="entry name" value="SNARE ASSOCIATED GOLGI PROTEIN FAMILY"/>
    <property type="match status" value="1"/>
</dbReference>
<evidence type="ECO:0000313" key="6">
    <source>
        <dbReference type="EMBL" id="PHT52623.1"/>
    </source>
</evidence>
<evidence type="ECO:0000259" key="5">
    <source>
        <dbReference type="Pfam" id="PF03171"/>
    </source>
</evidence>
<protein>
    <recommendedName>
        <fullName evidence="5">Isopenicillin N synthase-like Fe(2+) 2OG dioxygenase domain-containing protein</fullName>
    </recommendedName>
</protein>
<dbReference type="InterPro" id="IPR027443">
    <property type="entry name" value="IPNS-like_sf"/>
</dbReference>
<organism evidence="6 7">
    <name type="scientific">Capsicum baccatum</name>
    <name type="common">Peruvian pepper</name>
    <dbReference type="NCBI Taxonomy" id="33114"/>
    <lineage>
        <taxon>Eukaryota</taxon>
        <taxon>Viridiplantae</taxon>
        <taxon>Streptophyta</taxon>
        <taxon>Embryophyta</taxon>
        <taxon>Tracheophyta</taxon>
        <taxon>Spermatophyta</taxon>
        <taxon>Magnoliopsida</taxon>
        <taxon>eudicotyledons</taxon>
        <taxon>Gunneridae</taxon>
        <taxon>Pentapetalae</taxon>
        <taxon>asterids</taxon>
        <taxon>lamiids</taxon>
        <taxon>Solanales</taxon>
        <taxon>Solanaceae</taxon>
        <taxon>Solanoideae</taxon>
        <taxon>Capsiceae</taxon>
        <taxon>Capsicum</taxon>
    </lineage>
</organism>
<keyword evidence="3" id="KW-1133">Transmembrane helix</keyword>
<dbReference type="STRING" id="33114.A0A2G2X586"/>
<comment type="caution">
    <text evidence="6">The sequence shown here is derived from an EMBL/GenBank/DDBJ whole genome shotgun (WGS) entry which is preliminary data.</text>
</comment>
<dbReference type="GO" id="GO:0000045">
    <property type="term" value="P:autophagosome assembly"/>
    <property type="evidence" value="ECO:0007669"/>
    <property type="project" value="TreeGrafter"/>
</dbReference>
<gene>
    <name evidence="6" type="ORF">CQW23_07085</name>
</gene>
<dbReference type="Gene3D" id="2.60.120.330">
    <property type="entry name" value="B-lactam Antibiotic, Isopenicillin N Synthase, Chain"/>
    <property type="match status" value="1"/>
</dbReference>
<keyword evidence="4" id="KW-0472">Membrane</keyword>
<evidence type="ECO:0000256" key="4">
    <source>
        <dbReference type="ARBA" id="ARBA00023136"/>
    </source>
</evidence>
<dbReference type="GO" id="GO:0016020">
    <property type="term" value="C:membrane"/>
    <property type="evidence" value="ECO:0007669"/>
    <property type="project" value="UniProtKB-SubCell"/>
</dbReference>
<dbReference type="Proteomes" id="UP000224567">
    <property type="component" value="Unassembled WGS sequence"/>
</dbReference>
<keyword evidence="2" id="KW-0812">Transmembrane</keyword>
<comment type="subcellular location">
    <subcellularLocation>
        <location evidence="1">Membrane</location>
        <topology evidence="1">Multi-pass membrane protein</topology>
    </subcellularLocation>
</comment>
<evidence type="ECO:0000256" key="3">
    <source>
        <dbReference type="ARBA" id="ARBA00022989"/>
    </source>
</evidence>
<evidence type="ECO:0000256" key="1">
    <source>
        <dbReference type="ARBA" id="ARBA00004141"/>
    </source>
</evidence>
<name>A0A2G2X586_CAPBA</name>
<accession>A0A2G2X586</accession>
<dbReference type="SUPFAM" id="SSF51197">
    <property type="entry name" value="Clavaminate synthase-like"/>
    <property type="match status" value="1"/>
</dbReference>
<dbReference type="OrthoDB" id="1305511at2759"/>
<dbReference type="PANTHER" id="PTHR43220">
    <property type="match status" value="1"/>
</dbReference>
<evidence type="ECO:0000256" key="2">
    <source>
        <dbReference type="ARBA" id="ARBA00022692"/>
    </source>
</evidence>
<dbReference type="Pfam" id="PF14223">
    <property type="entry name" value="Retrotran_gag_2"/>
    <property type="match status" value="1"/>
</dbReference>
<dbReference type="InterPro" id="IPR044861">
    <property type="entry name" value="IPNS-like_FE2OG_OXY"/>
</dbReference>
<sequence>MMTDSQMHDAGMTMAATSIATMIRTNSPQAMAPAEKSGKFTGMDFKRCQQKMFFYLTTLCLQRNYILSCLQDDLYNTYSKTKTVKKLWGALEQKFKMEDVGTKKFFVARFLEYKMIDNKSGVSQVQELQVIIYDLPAKGELTIFTEYIIHHTEIDFVNVEVGTDCEHSAGSCVDFDTSEGEKYDYEGLEAIGKEGGRVVSDRFENYKELYVGSFIDEYNKLEAYAQEIRRSNPESDIVINISKDALAKEKRQFLRMYLCFDALDKDDVGGLYIQEPKGDSWIHVPQVKEVLMINIEDVLQIMSNDRHKNVEHRAIEFMIPGTIFMSLLVGSLCGIFKGIALVVFTTTTGASSCYFLSKMIRKPLVFSLWPDKLTFFQAQIEAIEGYLVGVLCIVRLWNLSFAKWLRDVVIPLLVDLMHLLDVVLDRILPVEVVELGLIQLGLKLGCKLGRTPAPQATSQTQAQVLLNVATCQEPLPVDISIAVVGKPKDLKNFMDLKPPEFDVTPSSVEPQKFLDRCEKILTTLVLKETRGVEFTIFLFLGSPEAWWTSILRGRQAGLPLITWSQFSAMFLDRFIPLSKQDDMRLQFNEL</sequence>